<proteinExistence type="inferred from homology"/>
<keyword evidence="2" id="KW-0597">Phosphoprotein</keyword>
<sequence>MTRRRNKPSGSGSGGGGGARRERAVGPPPPPPQPEPPCPATGAGLSDEAAAAGLGCCEEPVRPEPELELEPEPEPEPEPKLELELELEPEQEQEQGPAPQEKEKAQLEAEGSKRTDRSSMAGQGAEPTGEKLLEWPQLELERVNSFLTSRLQEIKNTIKESIRASFSVYDLNLDVNDFPKKAAMLEQRDLLSRLNGSSDLQEIGLDLSPLTLGSSQNHTLHSPSELDPVQDERISLPPPPAAENGLLKRLSAVPNLSRMIWVQSPKVADSAPEGLGQDLKDAVSINGPELPEPPPGGGGRQKKNKRQSSQAKKNEICTAPGHQAKLDSPPTKGQASGARQPSKGQDPPEGPRGSRSGQNWAWSAKAEKGSLWRSRKNEAKADRLEQESLQLPSPGYGPFGSPAGLGASPQTKGKHRKNRNKMEKSTTSLDDVFLPKDVDGVEMDETDREVEYFKRFCLDSAKQTRQKVAVNWTNFTLKKITSSAAQ</sequence>
<dbReference type="OMA" id="THRDSGC"/>
<dbReference type="PANTHER" id="PTHR15109">
    <property type="entry name" value="AGAP004327-PA"/>
    <property type="match status" value="1"/>
</dbReference>
<dbReference type="AlphaFoldDB" id="F6Y1E3"/>
<feature type="compositionally biased region" description="Basic and acidic residues" evidence="4">
    <location>
        <begin position="100"/>
        <end position="117"/>
    </location>
</feature>
<evidence type="ECO:0000259" key="5">
    <source>
        <dbReference type="Pfam" id="PF15914"/>
    </source>
</evidence>
<organism evidence="6 7">
    <name type="scientific">Monodelphis domestica</name>
    <name type="common">Gray short-tailed opossum</name>
    <dbReference type="NCBI Taxonomy" id="13616"/>
    <lineage>
        <taxon>Eukaryota</taxon>
        <taxon>Metazoa</taxon>
        <taxon>Chordata</taxon>
        <taxon>Craniata</taxon>
        <taxon>Vertebrata</taxon>
        <taxon>Euteleostomi</taxon>
        <taxon>Mammalia</taxon>
        <taxon>Metatheria</taxon>
        <taxon>Didelphimorphia</taxon>
        <taxon>Didelphidae</taxon>
        <taxon>Monodelphis</taxon>
    </lineage>
</organism>
<feature type="region of interest" description="Disordered" evidence="4">
    <location>
        <begin position="268"/>
        <end position="429"/>
    </location>
</feature>
<feature type="compositionally biased region" description="Acidic residues" evidence="4">
    <location>
        <begin position="66"/>
        <end position="76"/>
    </location>
</feature>
<dbReference type="PANTHER" id="PTHR15109:SF3">
    <property type="entry name" value="PROTEIN FAM193B"/>
    <property type="match status" value="1"/>
</dbReference>
<evidence type="ECO:0000256" key="3">
    <source>
        <dbReference type="ARBA" id="ARBA00023054"/>
    </source>
</evidence>
<reference evidence="6 7" key="1">
    <citation type="journal article" date="2007" name="Nature">
        <title>Genome of the marsupial Monodelphis domestica reveals innovation in non-coding sequences.</title>
        <authorList>
            <person name="Mikkelsen T.S."/>
            <person name="Wakefield M.J."/>
            <person name="Aken B."/>
            <person name="Amemiya C.T."/>
            <person name="Chang J.L."/>
            <person name="Duke S."/>
            <person name="Garber M."/>
            <person name="Gentles A.J."/>
            <person name="Goodstadt L."/>
            <person name="Heger A."/>
            <person name="Jurka J."/>
            <person name="Kamal M."/>
            <person name="Mauceli E."/>
            <person name="Searle S.M."/>
            <person name="Sharpe T."/>
            <person name="Baker M.L."/>
            <person name="Batzer M.A."/>
            <person name="Benos P.V."/>
            <person name="Belov K."/>
            <person name="Clamp M."/>
            <person name="Cook A."/>
            <person name="Cuff J."/>
            <person name="Das R."/>
            <person name="Davidow L."/>
            <person name="Deakin J.E."/>
            <person name="Fazzari M.J."/>
            <person name="Glass J.L."/>
            <person name="Grabherr M."/>
            <person name="Greally J.M."/>
            <person name="Gu W."/>
            <person name="Hore T.A."/>
            <person name="Huttley G.A."/>
            <person name="Kleber M."/>
            <person name="Jirtle R.L."/>
            <person name="Koina E."/>
            <person name="Lee J.T."/>
            <person name="Mahony S."/>
            <person name="Marra M.A."/>
            <person name="Miller R.D."/>
            <person name="Nicholls R.D."/>
            <person name="Oda M."/>
            <person name="Papenfuss A.T."/>
            <person name="Parra Z.E."/>
            <person name="Pollock D.D."/>
            <person name="Ray D.A."/>
            <person name="Schein J.E."/>
            <person name="Speed T.P."/>
            <person name="Thompson K."/>
            <person name="VandeBerg J.L."/>
            <person name="Wade C.M."/>
            <person name="Walker J.A."/>
            <person name="Waters P.D."/>
            <person name="Webber C."/>
            <person name="Weidman J.R."/>
            <person name="Xie X."/>
            <person name="Zody M.C."/>
            <person name="Baldwin J."/>
            <person name="Abdouelleil A."/>
            <person name="Abdulkadir J."/>
            <person name="Abebe A."/>
            <person name="Abera B."/>
            <person name="Abreu J."/>
            <person name="Acer S.C."/>
            <person name="Aftuck L."/>
            <person name="Alexander A."/>
            <person name="An P."/>
            <person name="Anderson E."/>
            <person name="Anderson S."/>
            <person name="Arachi H."/>
            <person name="Azer M."/>
            <person name="Bachantsang P."/>
            <person name="Barry A."/>
            <person name="Bayul T."/>
            <person name="Berlin A."/>
            <person name="Bessette D."/>
            <person name="Bloom T."/>
            <person name="Bloom T."/>
            <person name="Boguslavskiy L."/>
            <person name="Bonnet C."/>
            <person name="Boukhgalter B."/>
            <person name="Bourzgui I."/>
            <person name="Brown A."/>
            <person name="Cahill P."/>
            <person name="Channer S."/>
            <person name="Cheshatsang Y."/>
            <person name="Chuda L."/>
            <person name="Citroen M."/>
            <person name="Collymore A."/>
            <person name="Cooke P."/>
            <person name="Costello M."/>
            <person name="D'Aco K."/>
            <person name="Daza R."/>
            <person name="De Haan G."/>
            <person name="DeGray S."/>
            <person name="DeMaso C."/>
            <person name="Dhargay N."/>
            <person name="Dooley K."/>
            <person name="Dooley E."/>
            <person name="Doricent M."/>
            <person name="Dorje P."/>
            <person name="Dorjee K."/>
            <person name="Dupes A."/>
            <person name="Elong R."/>
            <person name="Falk J."/>
            <person name="Farina A."/>
            <person name="Faro S."/>
            <person name="Ferguson D."/>
            <person name="Fisher S."/>
            <person name="Foley C.D."/>
            <person name="Franke A."/>
            <person name="Friedrich D."/>
            <person name="Gadbois L."/>
            <person name="Gearin G."/>
            <person name="Gearin C.R."/>
            <person name="Giannoukos G."/>
            <person name="Goode T."/>
            <person name="Graham J."/>
            <person name="Grandbois E."/>
            <person name="Grewal S."/>
            <person name="Gyaltsen K."/>
            <person name="Hafez N."/>
            <person name="Hagos B."/>
            <person name="Hall J."/>
            <person name="Henson C."/>
            <person name="Hollinger A."/>
            <person name="Honan T."/>
            <person name="Huard M.D."/>
            <person name="Hughes L."/>
            <person name="Hurhula B."/>
            <person name="Husby M.E."/>
            <person name="Kamat A."/>
            <person name="Kanga B."/>
            <person name="Kashin S."/>
            <person name="Khazanovich D."/>
            <person name="Kisner P."/>
            <person name="Lance K."/>
            <person name="Lara M."/>
            <person name="Lee W."/>
            <person name="Lennon N."/>
            <person name="Letendre F."/>
            <person name="LeVine R."/>
            <person name="Lipovsky A."/>
            <person name="Liu X."/>
            <person name="Liu J."/>
            <person name="Liu S."/>
            <person name="Lokyitsang T."/>
            <person name="Lokyitsang Y."/>
            <person name="Lubonja R."/>
            <person name="Lui A."/>
            <person name="MacDonald P."/>
            <person name="Magnisalis V."/>
            <person name="Maru K."/>
            <person name="Matthews C."/>
            <person name="McCusker W."/>
            <person name="McDonough S."/>
            <person name="Mehta T."/>
            <person name="Meldrim J."/>
            <person name="Meneus L."/>
            <person name="Mihai O."/>
            <person name="Mihalev A."/>
            <person name="Mihova T."/>
            <person name="Mittelman R."/>
            <person name="Mlenga V."/>
            <person name="Montmayeur A."/>
            <person name="Mulrain L."/>
            <person name="Navidi A."/>
            <person name="Naylor J."/>
            <person name="Negash T."/>
            <person name="Nguyen T."/>
            <person name="Nguyen N."/>
            <person name="Nicol R."/>
            <person name="Norbu C."/>
            <person name="Norbu N."/>
            <person name="Novod N."/>
            <person name="O'Neill B."/>
            <person name="Osman S."/>
            <person name="Markiewicz E."/>
            <person name="Oyono O.L."/>
            <person name="Patti C."/>
            <person name="Phunkhang P."/>
            <person name="Pierre F."/>
            <person name="Priest M."/>
            <person name="Raghuraman S."/>
            <person name="Rege F."/>
            <person name="Reyes R."/>
            <person name="Rise C."/>
            <person name="Rogov P."/>
            <person name="Ross K."/>
            <person name="Ryan E."/>
            <person name="Settipalli S."/>
            <person name="Shea T."/>
            <person name="Sherpa N."/>
            <person name="Shi L."/>
            <person name="Shih D."/>
            <person name="Sparrow T."/>
            <person name="Spaulding J."/>
            <person name="Stalker J."/>
            <person name="Stange-Thomann N."/>
            <person name="Stavropoulos S."/>
            <person name="Stone C."/>
            <person name="Strader C."/>
            <person name="Tesfaye S."/>
            <person name="Thomson T."/>
            <person name="Thoulutsang Y."/>
            <person name="Thoulutsang D."/>
            <person name="Topham K."/>
            <person name="Topping I."/>
            <person name="Tsamla T."/>
            <person name="Vassiliev H."/>
            <person name="Vo A."/>
            <person name="Wangchuk T."/>
            <person name="Wangdi T."/>
            <person name="Weiand M."/>
            <person name="Wilkinson J."/>
            <person name="Wilson A."/>
            <person name="Yadav S."/>
            <person name="Young G."/>
            <person name="Yu Q."/>
            <person name="Zembek L."/>
            <person name="Zhong D."/>
            <person name="Zimmer A."/>
            <person name="Zwirko Z."/>
            <person name="Jaffe D.B."/>
            <person name="Alvarez P."/>
            <person name="Brockman W."/>
            <person name="Butler J."/>
            <person name="Chin C."/>
            <person name="Gnerre S."/>
            <person name="MacCallum I."/>
            <person name="Graves J.A."/>
            <person name="Ponting C.P."/>
            <person name="Breen M."/>
            <person name="Samollow P.B."/>
            <person name="Lander E.S."/>
            <person name="Lindblad-Toh K."/>
        </authorList>
    </citation>
    <scope>NUCLEOTIDE SEQUENCE [LARGE SCALE GENOMIC DNA]</scope>
</reference>
<comment type="similarity">
    <text evidence="1">Belongs to the FAM193 family.</text>
</comment>
<feature type="compositionally biased region" description="Polar residues" evidence="4">
    <location>
        <begin position="331"/>
        <end position="343"/>
    </location>
</feature>
<feature type="compositionally biased region" description="Acidic residues" evidence="4">
    <location>
        <begin position="84"/>
        <end position="93"/>
    </location>
</feature>
<evidence type="ECO:0000256" key="2">
    <source>
        <dbReference type="ARBA" id="ARBA00022553"/>
    </source>
</evidence>
<dbReference type="Ensembl" id="ENSMODT00000005953.5">
    <property type="protein sequence ID" value="ENSMODP00000005830.5"/>
    <property type="gene ID" value="ENSMODG00000004733.5"/>
</dbReference>
<feature type="region of interest" description="Disordered" evidence="4">
    <location>
        <begin position="214"/>
        <end position="245"/>
    </location>
</feature>
<keyword evidence="3" id="KW-0175">Coiled coil</keyword>
<keyword evidence="7" id="KW-1185">Reference proteome</keyword>
<dbReference type="Pfam" id="PF15914">
    <property type="entry name" value="FAM193_C"/>
    <property type="match status" value="1"/>
</dbReference>
<feature type="region of interest" description="Disordered" evidence="4">
    <location>
        <begin position="1"/>
        <end position="133"/>
    </location>
</feature>
<evidence type="ECO:0000313" key="7">
    <source>
        <dbReference type="Proteomes" id="UP000002280"/>
    </source>
</evidence>
<dbReference type="GeneTree" id="ENSGT00390000000973"/>
<feature type="domain" description="FAM193 C-terminal" evidence="5">
    <location>
        <begin position="430"/>
        <end position="483"/>
    </location>
</feature>
<dbReference type="eggNOG" id="ENOG502QV04">
    <property type="taxonomic scope" value="Eukaryota"/>
</dbReference>
<evidence type="ECO:0000256" key="4">
    <source>
        <dbReference type="SAM" id="MobiDB-lite"/>
    </source>
</evidence>
<dbReference type="InParanoid" id="F6Y1E3"/>
<reference evidence="6" key="2">
    <citation type="submission" date="2025-08" db="UniProtKB">
        <authorList>
            <consortium name="Ensembl"/>
        </authorList>
    </citation>
    <scope>IDENTIFICATION</scope>
</reference>
<feature type="compositionally biased region" description="Basic and acidic residues" evidence="4">
    <location>
        <begin position="365"/>
        <end position="386"/>
    </location>
</feature>
<accession>F6Y1E3</accession>
<dbReference type="STRING" id="13616.ENSMODP00000005830"/>
<reference evidence="6" key="3">
    <citation type="submission" date="2025-09" db="UniProtKB">
        <authorList>
            <consortium name="Ensembl"/>
        </authorList>
    </citation>
    <scope>IDENTIFICATION</scope>
</reference>
<dbReference type="HOGENOM" id="CLU_012556_0_0_1"/>
<name>F6Y1E3_MONDO</name>
<evidence type="ECO:0000313" key="6">
    <source>
        <dbReference type="Ensembl" id="ENSMODP00000005830.5"/>
    </source>
</evidence>
<dbReference type="InterPro" id="IPR029717">
    <property type="entry name" value="FAM193"/>
</dbReference>
<dbReference type="Bgee" id="ENSMODG00000004733">
    <property type="expression patterns" value="Expressed in hindlimb bud and 19 other cell types or tissues"/>
</dbReference>
<feature type="compositionally biased region" description="Pro residues" evidence="4">
    <location>
        <begin position="26"/>
        <end position="39"/>
    </location>
</feature>
<dbReference type="InterPro" id="IPR031802">
    <property type="entry name" value="FAM193_C"/>
</dbReference>
<protein>
    <recommendedName>
        <fullName evidence="5">FAM193 C-terminal domain-containing protein</fullName>
    </recommendedName>
</protein>
<dbReference type="Proteomes" id="UP000002280">
    <property type="component" value="Chromosome 1"/>
</dbReference>
<evidence type="ECO:0000256" key="1">
    <source>
        <dbReference type="ARBA" id="ARBA00009689"/>
    </source>
</evidence>